<evidence type="ECO:0000313" key="2">
    <source>
        <dbReference type="EMBL" id="CAA9429309.1"/>
    </source>
</evidence>
<gene>
    <name evidence="2" type="ORF">AVDCRST_MAG15-2754</name>
</gene>
<organism evidence="2">
    <name type="scientific">uncultured Rubellimicrobium sp</name>
    <dbReference type="NCBI Taxonomy" id="543078"/>
    <lineage>
        <taxon>Bacteria</taxon>
        <taxon>Pseudomonadati</taxon>
        <taxon>Pseudomonadota</taxon>
        <taxon>Alphaproteobacteria</taxon>
        <taxon>Rhodobacterales</taxon>
        <taxon>Roseobacteraceae</taxon>
        <taxon>Rubellimicrobium</taxon>
        <taxon>environmental samples</taxon>
    </lineage>
</organism>
<sequence length="67" mass="7158">MAGKSFDPMRKDLSNGVLTDRGFASLHDDHRYDILGRGTTGLPGALAATPRPATTCTSGRRFSSYQG</sequence>
<reference evidence="2" key="1">
    <citation type="submission" date="2020-02" db="EMBL/GenBank/DDBJ databases">
        <authorList>
            <person name="Meier V. D."/>
        </authorList>
    </citation>
    <scope>NUCLEOTIDE SEQUENCE</scope>
    <source>
        <strain evidence="2">AVDCRST_MAG15</strain>
    </source>
</reference>
<name>A0A6J4PYN0_9RHOB</name>
<evidence type="ECO:0000256" key="1">
    <source>
        <dbReference type="SAM" id="MobiDB-lite"/>
    </source>
</evidence>
<proteinExistence type="predicted"/>
<dbReference type="EMBL" id="CADCUU010000411">
    <property type="protein sequence ID" value="CAA9429309.1"/>
    <property type="molecule type" value="Genomic_DNA"/>
</dbReference>
<feature type="region of interest" description="Disordered" evidence="1">
    <location>
        <begin position="42"/>
        <end position="67"/>
    </location>
</feature>
<accession>A0A6J4PYN0</accession>
<protein>
    <submittedName>
        <fullName evidence="2">Uncharacterized protein</fullName>
    </submittedName>
</protein>
<dbReference type="AlphaFoldDB" id="A0A6J4PYN0"/>
<feature type="compositionally biased region" description="Polar residues" evidence="1">
    <location>
        <begin position="52"/>
        <end position="67"/>
    </location>
</feature>